<organism evidence="2">
    <name type="scientific">uncultured Solirubrobacteraceae bacterium</name>
    <dbReference type="NCBI Taxonomy" id="1162706"/>
    <lineage>
        <taxon>Bacteria</taxon>
        <taxon>Bacillati</taxon>
        <taxon>Actinomycetota</taxon>
        <taxon>Thermoleophilia</taxon>
        <taxon>Solirubrobacterales</taxon>
        <taxon>Solirubrobacteraceae</taxon>
        <taxon>environmental samples</taxon>
    </lineage>
</organism>
<feature type="compositionally biased region" description="Basic residues" evidence="1">
    <location>
        <begin position="48"/>
        <end position="62"/>
    </location>
</feature>
<reference evidence="2" key="1">
    <citation type="submission" date="2020-02" db="EMBL/GenBank/DDBJ databases">
        <authorList>
            <person name="Meier V. D."/>
        </authorList>
    </citation>
    <scope>NUCLEOTIDE SEQUENCE</scope>
    <source>
        <strain evidence="2">AVDCRST_MAG53</strain>
    </source>
</reference>
<proteinExistence type="predicted"/>
<feature type="non-terminal residue" evidence="2">
    <location>
        <position position="1"/>
    </location>
</feature>
<accession>A0A6J4RSN2</accession>
<dbReference type="AlphaFoldDB" id="A0A6J4RSN2"/>
<sequence length="97" mass="11141">DDEAVARRERHRRPPHGRSRGRVRREGHRAAEPHPGGLHRQLDGRSPLLRHRPRRRRTHRATQARPPGRVRIAGCTALQDRGAAVERVSAQARDRIL</sequence>
<evidence type="ECO:0000313" key="2">
    <source>
        <dbReference type="EMBL" id="CAA9476713.1"/>
    </source>
</evidence>
<dbReference type="EMBL" id="CADCVR010000015">
    <property type="protein sequence ID" value="CAA9476713.1"/>
    <property type="molecule type" value="Genomic_DNA"/>
</dbReference>
<evidence type="ECO:0000256" key="1">
    <source>
        <dbReference type="SAM" id="MobiDB-lite"/>
    </source>
</evidence>
<gene>
    <name evidence="2" type="ORF">AVDCRST_MAG53-364</name>
</gene>
<feature type="region of interest" description="Disordered" evidence="1">
    <location>
        <begin position="1"/>
        <end position="68"/>
    </location>
</feature>
<name>A0A6J4RSN2_9ACTN</name>
<feature type="non-terminal residue" evidence="2">
    <location>
        <position position="97"/>
    </location>
</feature>
<protein>
    <submittedName>
        <fullName evidence="2">Uncharacterized protein</fullName>
    </submittedName>
</protein>
<feature type="compositionally biased region" description="Basic residues" evidence="1">
    <location>
        <begin position="8"/>
        <end position="27"/>
    </location>
</feature>